<accession>A0A0C9Z4W1</accession>
<keyword evidence="2" id="KW-1185">Reference proteome</keyword>
<dbReference type="AlphaFoldDB" id="A0A0C9Z4W1"/>
<dbReference type="EMBL" id="KN833826">
    <property type="protein sequence ID" value="KIK17477.1"/>
    <property type="molecule type" value="Genomic_DNA"/>
</dbReference>
<proteinExistence type="predicted"/>
<reference evidence="2" key="2">
    <citation type="submission" date="2015-01" db="EMBL/GenBank/DDBJ databases">
        <title>Evolutionary Origins and Diversification of the Mycorrhizal Mutualists.</title>
        <authorList>
            <consortium name="DOE Joint Genome Institute"/>
            <consortium name="Mycorrhizal Genomics Consortium"/>
            <person name="Kohler A."/>
            <person name="Kuo A."/>
            <person name="Nagy L.G."/>
            <person name="Floudas D."/>
            <person name="Copeland A."/>
            <person name="Barry K.W."/>
            <person name="Cichocki N."/>
            <person name="Veneault-Fourrey C."/>
            <person name="LaButti K."/>
            <person name="Lindquist E.A."/>
            <person name="Lipzen A."/>
            <person name="Lundell T."/>
            <person name="Morin E."/>
            <person name="Murat C."/>
            <person name="Riley R."/>
            <person name="Ohm R."/>
            <person name="Sun H."/>
            <person name="Tunlid A."/>
            <person name="Henrissat B."/>
            <person name="Grigoriev I.V."/>
            <person name="Hibbett D.S."/>
            <person name="Martin F."/>
        </authorList>
    </citation>
    <scope>NUCLEOTIDE SEQUENCE [LARGE SCALE GENOMIC DNA]</scope>
    <source>
        <strain evidence="2">441</strain>
    </source>
</reference>
<sequence>MSVWRAQESLQDNCGDTCNRSGCCGRTTLVSGVGEGNGRVIAENIPDLRPLV</sequence>
<reference evidence="1 2" key="1">
    <citation type="submission" date="2014-04" db="EMBL/GenBank/DDBJ databases">
        <authorList>
            <consortium name="DOE Joint Genome Institute"/>
            <person name="Kuo A."/>
            <person name="Kohler A."/>
            <person name="Costa M.D."/>
            <person name="Nagy L.G."/>
            <person name="Floudas D."/>
            <person name="Copeland A."/>
            <person name="Barry K.W."/>
            <person name="Cichocki N."/>
            <person name="Veneault-Fourrey C."/>
            <person name="LaButti K."/>
            <person name="Lindquist E.A."/>
            <person name="Lipzen A."/>
            <person name="Lundell T."/>
            <person name="Morin E."/>
            <person name="Murat C."/>
            <person name="Sun H."/>
            <person name="Tunlid A."/>
            <person name="Henrissat B."/>
            <person name="Grigoriev I.V."/>
            <person name="Hibbett D.S."/>
            <person name="Martin F."/>
            <person name="Nordberg H.P."/>
            <person name="Cantor M.N."/>
            <person name="Hua S.X."/>
        </authorList>
    </citation>
    <scope>NUCLEOTIDE SEQUENCE [LARGE SCALE GENOMIC DNA]</scope>
    <source>
        <strain evidence="1 2">441</strain>
    </source>
</reference>
<evidence type="ECO:0000313" key="2">
    <source>
        <dbReference type="Proteomes" id="UP000054018"/>
    </source>
</evidence>
<organism evidence="1 2">
    <name type="scientific">Pisolithus microcarpus 441</name>
    <dbReference type="NCBI Taxonomy" id="765257"/>
    <lineage>
        <taxon>Eukaryota</taxon>
        <taxon>Fungi</taxon>
        <taxon>Dikarya</taxon>
        <taxon>Basidiomycota</taxon>
        <taxon>Agaricomycotina</taxon>
        <taxon>Agaricomycetes</taxon>
        <taxon>Agaricomycetidae</taxon>
        <taxon>Boletales</taxon>
        <taxon>Sclerodermatineae</taxon>
        <taxon>Pisolithaceae</taxon>
        <taxon>Pisolithus</taxon>
    </lineage>
</organism>
<evidence type="ECO:0000313" key="1">
    <source>
        <dbReference type="EMBL" id="KIK17477.1"/>
    </source>
</evidence>
<name>A0A0C9Z4W1_9AGAM</name>
<gene>
    <name evidence="1" type="ORF">PISMIDRAFT_685235</name>
</gene>
<dbReference type="Proteomes" id="UP000054018">
    <property type="component" value="Unassembled WGS sequence"/>
</dbReference>
<protein>
    <submittedName>
        <fullName evidence="1">Uncharacterized protein</fullName>
    </submittedName>
</protein>
<dbReference type="HOGENOM" id="CLU_3088107_0_0_1"/>